<name>A0ABT0N2K9_9GAMM</name>
<dbReference type="SUPFAM" id="SSF52402">
    <property type="entry name" value="Adenine nucleotide alpha hydrolases-like"/>
    <property type="match status" value="1"/>
</dbReference>
<sequence>MRTRNILWPTDFSETASHALSYAVEMANLYNVGLRVLHVVEQLSGDENFQVLVITPEELMQSMEAAAAQEMQKLLAGLNTDLKVETLVRRCEENNIAEQIVKEAGQGDIGMIVMASHGRTGLSHFWHDNVAEKVAQKAECPVLIVK</sequence>
<comment type="caution">
    <text evidence="3">The sequence shown here is derived from an EMBL/GenBank/DDBJ whole genome shotgun (WGS) entry which is preliminary data.</text>
</comment>
<dbReference type="PRINTS" id="PR01438">
    <property type="entry name" value="UNVRSLSTRESS"/>
</dbReference>
<keyword evidence="4" id="KW-1185">Reference proteome</keyword>
<accession>A0ABT0N2K9</accession>
<evidence type="ECO:0000259" key="2">
    <source>
        <dbReference type="Pfam" id="PF00582"/>
    </source>
</evidence>
<dbReference type="Pfam" id="PF00582">
    <property type="entry name" value="Usp"/>
    <property type="match status" value="1"/>
</dbReference>
<gene>
    <name evidence="3" type="ORF">L2725_02625</name>
</gene>
<dbReference type="CDD" id="cd00293">
    <property type="entry name" value="USP-like"/>
    <property type="match status" value="1"/>
</dbReference>
<evidence type="ECO:0000313" key="4">
    <source>
        <dbReference type="Proteomes" id="UP001202831"/>
    </source>
</evidence>
<evidence type="ECO:0000256" key="1">
    <source>
        <dbReference type="ARBA" id="ARBA00008791"/>
    </source>
</evidence>
<dbReference type="InterPro" id="IPR014729">
    <property type="entry name" value="Rossmann-like_a/b/a_fold"/>
</dbReference>
<feature type="domain" description="UspA" evidence="2">
    <location>
        <begin position="4"/>
        <end position="146"/>
    </location>
</feature>
<dbReference type="InterPro" id="IPR006016">
    <property type="entry name" value="UspA"/>
</dbReference>
<dbReference type="PANTHER" id="PTHR46268">
    <property type="entry name" value="STRESS RESPONSE PROTEIN NHAX"/>
    <property type="match status" value="1"/>
</dbReference>
<dbReference type="Proteomes" id="UP001202831">
    <property type="component" value="Unassembled WGS sequence"/>
</dbReference>
<evidence type="ECO:0000313" key="3">
    <source>
        <dbReference type="EMBL" id="MCL2912684.1"/>
    </source>
</evidence>
<proteinExistence type="inferred from homology"/>
<dbReference type="RefSeq" id="WP_248934308.1">
    <property type="nucleotide sequence ID" value="NZ_JAKIKT010000001.1"/>
</dbReference>
<dbReference type="PANTHER" id="PTHR46268:SF22">
    <property type="entry name" value="SENSOR PROTEIN KDPD-RELATED"/>
    <property type="match status" value="1"/>
</dbReference>
<comment type="similarity">
    <text evidence="1">Belongs to the universal stress protein A family.</text>
</comment>
<protein>
    <submittedName>
        <fullName evidence="3">Universal stress protein</fullName>
    </submittedName>
</protein>
<dbReference type="Gene3D" id="3.40.50.620">
    <property type="entry name" value="HUPs"/>
    <property type="match status" value="1"/>
</dbReference>
<dbReference type="InterPro" id="IPR006015">
    <property type="entry name" value="Universal_stress_UspA"/>
</dbReference>
<dbReference type="EMBL" id="JAKIKT010000001">
    <property type="protein sequence ID" value="MCL2912684.1"/>
    <property type="molecule type" value="Genomic_DNA"/>
</dbReference>
<organism evidence="3 4">
    <name type="scientific">Shewanella corallii</name>
    <dbReference type="NCBI Taxonomy" id="560080"/>
    <lineage>
        <taxon>Bacteria</taxon>
        <taxon>Pseudomonadati</taxon>
        <taxon>Pseudomonadota</taxon>
        <taxon>Gammaproteobacteria</taxon>
        <taxon>Alteromonadales</taxon>
        <taxon>Shewanellaceae</taxon>
        <taxon>Shewanella</taxon>
    </lineage>
</organism>
<reference evidence="3 4" key="1">
    <citation type="submission" date="2022-01" db="EMBL/GenBank/DDBJ databases">
        <title>Whole genome-based taxonomy of the Shewanellaceae.</title>
        <authorList>
            <person name="Martin-Rodriguez A.J."/>
        </authorList>
    </citation>
    <scope>NUCLEOTIDE SEQUENCE [LARGE SCALE GENOMIC DNA]</scope>
    <source>
        <strain evidence="3 4">DSM 21332</strain>
    </source>
</reference>